<evidence type="ECO:0000256" key="9">
    <source>
        <dbReference type="SAM" id="SignalP"/>
    </source>
</evidence>
<keyword evidence="7" id="KW-0560">Oxidoreductase</keyword>
<dbReference type="InterPro" id="IPR015943">
    <property type="entry name" value="WD40/YVTN_repeat-like_dom_sf"/>
</dbReference>
<evidence type="ECO:0000256" key="7">
    <source>
        <dbReference type="ARBA" id="ARBA00023002"/>
    </source>
</evidence>
<comment type="caution">
    <text evidence="10">The sequence shown here is derived from an EMBL/GenBank/DDBJ whole genome shotgun (WGS) entry which is preliminary data.</text>
</comment>
<accession>A0A2W0EXB7</accession>
<dbReference type="GO" id="GO:0042597">
    <property type="term" value="C:periplasmic space"/>
    <property type="evidence" value="ECO:0007669"/>
    <property type="project" value="UniProtKB-SubCell"/>
</dbReference>
<feature type="disulfide bond" evidence="8">
    <location>
        <begin position="200"/>
        <end position="216"/>
    </location>
</feature>
<dbReference type="InterPro" id="IPR009451">
    <property type="entry name" value="Metamine_DH_Hvc"/>
</dbReference>
<dbReference type="RefSeq" id="WP_110656928.1">
    <property type="nucleotide sequence ID" value="NZ_PDLL01000004.1"/>
</dbReference>
<keyword evidence="5" id="KW-0574">Periplasm</keyword>
<feature type="signal peptide" evidence="9">
    <location>
        <begin position="1"/>
        <end position="32"/>
    </location>
</feature>
<organism evidence="10 11">
    <name type="scientific">Pseudomonas jessenii</name>
    <dbReference type="NCBI Taxonomy" id="77298"/>
    <lineage>
        <taxon>Bacteria</taxon>
        <taxon>Pseudomonadati</taxon>
        <taxon>Pseudomonadota</taxon>
        <taxon>Gammaproteobacteria</taxon>
        <taxon>Pseudomonadales</taxon>
        <taxon>Pseudomonadaceae</taxon>
        <taxon>Pseudomonas</taxon>
    </lineage>
</organism>
<evidence type="ECO:0000256" key="6">
    <source>
        <dbReference type="ARBA" id="ARBA00022982"/>
    </source>
</evidence>
<name>A0A2W0EXB7_PSEJE</name>
<gene>
    <name evidence="10" type="ORF">CRX42_01070</name>
</gene>
<dbReference type="Gene3D" id="2.130.10.10">
    <property type="entry name" value="YVTN repeat-like/Quinoprotein amine dehydrogenase"/>
    <property type="match status" value="1"/>
</dbReference>
<evidence type="ECO:0000256" key="5">
    <source>
        <dbReference type="ARBA" id="ARBA00022764"/>
    </source>
</evidence>
<evidence type="ECO:0000256" key="1">
    <source>
        <dbReference type="ARBA" id="ARBA00004418"/>
    </source>
</evidence>
<evidence type="ECO:0000256" key="4">
    <source>
        <dbReference type="ARBA" id="ARBA00022729"/>
    </source>
</evidence>
<dbReference type="OrthoDB" id="185182at2"/>
<reference evidence="10 11" key="1">
    <citation type="journal article" date="2018" name="Appl. Microbiol. Biotechnol.">
        <title>Characterization of the caprolactam degradation pathway in Pseudomonas jessenii using mass spectrometry-based proteomics.</title>
        <authorList>
            <person name="Otzen M."/>
            <person name="Palacio C."/>
            <person name="Janssen D.B."/>
        </authorList>
    </citation>
    <scope>NUCLEOTIDE SEQUENCE [LARGE SCALE GENOMIC DNA]</scope>
    <source>
        <strain evidence="10 11">GO3</strain>
    </source>
</reference>
<dbReference type="GO" id="GO:0030058">
    <property type="term" value="F:aliphatic amine dehydrogenase activity"/>
    <property type="evidence" value="ECO:0007669"/>
    <property type="project" value="InterPro"/>
</dbReference>
<keyword evidence="8" id="KW-1015">Disulfide bond</keyword>
<dbReference type="EMBL" id="PDLL01000004">
    <property type="protein sequence ID" value="PYY72467.1"/>
    <property type="molecule type" value="Genomic_DNA"/>
</dbReference>
<sequence>MRNFSFRLRTVKTVRCFVTAIVLGLGSSGLMAQTISKQPNVDGANQPLAIETASVAELNTDKSSMVFLPDLTSGHLLDTRVHVVDGKSMKFLGIIPTGMVGLFTVNPVRDELYVATTYLSRGTRGKRTDVVEVYSAKNLRLLEEIEILPKRAQAVPYASYLKTSRDGNLLYVQNITPASSIVVIDIATRRVISEIETSGCAGIYPSPSALRFSTLCGDGAAVTVTLDNDGKELSRTRSNRLFDPSKDPVFISGAATEKGFMFISFNGTIHEVDLSGPTAIHNGSWSLLSGTEKDTGWRPGGYQTIAFDQVSKELFVTMHADGKEGSHKRPSDEIWRIDTQNRKVTERIPSFKSVSLGVTQGEKPALFALNGETGGLIKFKVDRTIKQVNKLDAPLVEGPTTLIMPQ</sequence>
<dbReference type="InterPro" id="IPR011044">
    <property type="entry name" value="Quino_amine_DH_bsu"/>
</dbReference>
<dbReference type="AlphaFoldDB" id="A0A2W0EXB7"/>
<evidence type="ECO:0000256" key="3">
    <source>
        <dbReference type="ARBA" id="ARBA00022448"/>
    </source>
</evidence>
<comment type="subcellular location">
    <subcellularLocation>
        <location evidence="1">Periplasm</location>
    </subcellularLocation>
</comment>
<dbReference type="Proteomes" id="UP000247437">
    <property type="component" value="Unassembled WGS sequence"/>
</dbReference>
<protein>
    <submittedName>
        <fullName evidence="10">Amine dehydrogenase</fullName>
    </submittedName>
</protein>
<comment type="similarity">
    <text evidence="2">Belongs to the aromatic amine dehydrogenase heavy chain family.</text>
</comment>
<evidence type="ECO:0000313" key="11">
    <source>
        <dbReference type="Proteomes" id="UP000247437"/>
    </source>
</evidence>
<dbReference type="Pfam" id="PF06433">
    <property type="entry name" value="Me-amine-dh_H"/>
    <property type="match status" value="1"/>
</dbReference>
<proteinExistence type="inferred from homology"/>
<feature type="chain" id="PRO_5016023704" evidence="9">
    <location>
        <begin position="33"/>
        <end position="406"/>
    </location>
</feature>
<keyword evidence="4 9" id="KW-0732">Signal</keyword>
<evidence type="ECO:0000313" key="10">
    <source>
        <dbReference type="EMBL" id="PYY72467.1"/>
    </source>
</evidence>
<keyword evidence="3" id="KW-0813">Transport</keyword>
<dbReference type="SUPFAM" id="SSF50969">
    <property type="entry name" value="YVTN repeat-like/Quinoprotein amine dehydrogenase"/>
    <property type="match status" value="1"/>
</dbReference>
<evidence type="ECO:0000256" key="8">
    <source>
        <dbReference type="PIRSR" id="PIRSR609451-50"/>
    </source>
</evidence>
<keyword evidence="6" id="KW-0249">Electron transport</keyword>
<evidence type="ECO:0000256" key="2">
    <source>
        <dbReference type="ARBA" id="ARBA00010548"/>
    </source>
</evidence>